<reference evidence="4" key="2">
    <citation type="journal article" date="2011" name="BMC Genomics">
        <title>Mycoplasma mycoides, from mycoides Small Colony to capri. A microevolutionary perspective.</title>
        <authorList>
            <person name="Thiaucourt F."/>
            <person name="Manso-Silvan L."/>
            <person name="Salah W."/>
            <person name="Barbe V."/>
            <person name="Berger A."/>
            <person name="Jacob D."/>
            <person name="Breton M."/>
            <person name="Dupuy V."/>
            <person name="Lomenech A.M."/>
            <person name="Blanchard A."/>
            <person name="Sirand-Pugnet P."/>
        </authorList>
    </citation>
    <scope>NUCLEOTIDE SEQUENCE [LARGE SCALE GENOMIC DNA]</scope>
    <source>
        <strain evidence="4">95010</strain>
    </source>
</reference>
<dbReference type="HOGENOM" id="CLU_112873_0_0_14"/>
<dbReference type="NCBIfam" id="NF038029">
    <property type="entry name" value="LP_plasma"/>
    <property type="match status" value="1"/>
</dbReference>
<dbReference type="OrthoDB" id="389077at2"/>
<organism evidence="3 4">
    <name type="scientific">Mycoplasma mycoides subsp. capri LC str. 95010</name>
    <dbReference type="NCBI Taxonomy" id="862259"/>
    <lineage>
        <taxon>Bacteria</taxon>
        <taxon>Bacillati</taxon>
        <taxon>Mycoplasmatota</taxon>
        <taxon>Mollicutes</taxon>
        <taxon>Mycoplasmataceae</taxon>
        <taxon>Mycoplasma</taxon>
    </lineage>
</organism>
<feature type="compositionally biased region" description="Basic and acidic residues" evidence="1">
    <location>
        <begin position="28"/>
        <end position="66"/>
    </location>
</feature>
<feature type="signal peptide" evidence="2">
    <location>
        <begin position="1"/>
        <end position="23"/>
    </location>
</feature>
<feature type="chain" id="PRO_5003313462" description="Lipoprotein" evidence="2">
    <location>
        <begin position="24"/>
        <end position="212"/>
    </location>
</feature>
<protein>
    <recommendedName>
        <fullName evidence="5">Lipoprotein</fullName>
    </recommendedName>
</protein>
<dbReference type="EMBL" id="FQ377874">
    <property type="protein sequence ID" value="CBW54645.1"/>
    <property type="molecule type" value="Genomic_DNA"/>
</dbReference>
<evidence type="ECO:0000256" key="2">
    <source>
        <dbReference type="SAM" id="SignalP"/>
    </source>
</evidence>
<keyword evidence="2" id="KW-0732">Signal</keyword>
<accession>F4MRB1</accession>
<feature type="region of interest" description="Disordered" evidence="1">
    <location>
        <begin position="25"/>
        <end position="66"/>
    </location>
</feature>
<dbReference type="AlphaFoldDB" id="F4MRB1"/>
<dbReference type="RefSeq" id="WP_013730008.1">
    <property type="nucleotide sequence ID" value="NC_015431.1"/>
</dbReference>
<evidence type="ECO:0000256" key="1">
    <source>
        <dbReference type="SAM" id="MobiDB-lite"/>
    </source>
</evidence>
<sequence>MKKLLTILGSVGLVATTSVAVIACGDKTPQKTPEHNPNEKKEDKDRMDESTKKDKKEEKKEETKLDFSKVEGQNIGNFQPDNKKTIPQTNIKKRLAELLNVHESNFTNLDIDYTNNKGKVTLPKFDNKTLSFTFTSTLELGEIKFKDQFISLTEVKQKISDSLKIEQQYINELNVDLNKNSGTFISSKPSTFSNKFEFQFSTKEETLTQPKK</sequence>
<dbReference type="KEGG" id="mml:MLC_9150"/>
<evidence type="ECO:0000313" key="3">
    <source>
        <dbReference type="EMBL" id="CBW54645.1"/>
    </source>
</evidence>
<evidence type="ECO:0008006" key="5">
    <source>
        <dbReference type="Google" id="ProtNLM"/>
    </source>
</evidence>
<dbReference type="Proteomes" id="UP000010103">
    <property type="component" value="Chromosome"/>
</dbReference>
<dbReference type="InterPro" id="IPR054816">
    <property type="entry name" value="Lipoprotein_mollicutes-type_CS"/>
</dbReference>
<gene>
    <name evidence="3" type="ORF">MLC_9150</name>
</gene>
<proteinExistence type="predicted"/>
<evidence type="ECO:0000313" key="4">
    <source>
        <dbReference type="Proteomes" id="UP000010103"/>
    </source>
</evidence>
<dbReference type="PROSITE" id="PS51257">
    <property type="entry name" value="PROKAR_LIPOPROTEIN"/>
    <property type="match status" value="1"/>
</dbReference>
<reference evidence="4" key="1">
    <citation type="journal article" date="2011" name="BMC Genomics">
        <title>Mycoplasma mycoides, from "mycoides Small Colony" to "capri". A microevolutionary perspective.</title>
        <authorList>
            <person name="Thiaucourt F."/>
            <person name="Manso-Silvan L."/>
            <person name="Salah W."/>
            <person name="Barbe V."/>
            <person name="Berger A."/>
            <person name="Jacob D."/>
            <person name="Breton M."/>
            <person name="Dupuy V."/>
            <person name="Lomenech A.M."/>
            <person name="Blanchard A."/>
            <person name="Sirand-Pugnet P."/>
        </authorList>
    </citation>
    <scope>NUCLEOTIDE SEQUENCE [LARGE SCALE GENOMIC DNA]</scope>
    <source>
        <strain evidence="4">95010</strain>
    </source>
</reference>
<name>F4MRB1_MYCML</name>